<evidence type="ECO:0000313" key="1">
    <source>
        <dbReference type="EMBL" id="KAH9506133.1"/>
    </source>
</evidence>
<sequence>MIDMQLVYIDHDSFYYHYDFVMYSAADDVDLVVLDDDNNHESKIFYSTIQPTSMKRCSQFCIACCLAIMNVISVG</sequence>
<name>A0A922HR65_DERFA</name>
<comment type="caution">
    <text evidence="1">The sequence shown here is derived from an EMBL/GenBank/DDBJ whole genome shotgun (WGS) entry which is preliminary data.</text>
</comment>
<reference evidence="1" key="2">
    <citation type="journal article" date="2022" name="Res Sq">
        <title>Comparative Genomics Reveals Insights into the Divergent Evolution of Astigmatic Mites and Household Pest Adaptations.</title>
        <authorList>
            <person name="Xiong Q."/>
            <person name="Wan A.T.-Y."/>
            <person name="Liu X.-Y."/>
            <person name="Fung C.S.-H."/>
            <person name="Xiao X."/>
            <person name="Malainual N."/>
            <person name="Hou J."/>
            <person name="Wang L."/>
            <person name="Wang M."/>
            <person name="Yang K."/>
            <person name="Cui Y."/>
            <person name="Leung E."/>
            <person name="Nong W."/>
            <person name="Shin S.-K."/>
            <person name="Au S."/>
            <person name="Jeong K.Y."/>
            <person name="Chew F.T."/>
            <person name="Hui J."/>
            <person name="Leung T.F."/>
            <person name="Tungtrongchitr A."/>
            <person name="Zhong N."/>
            <person name="Liu Z."/>
            <person name="Tsui S."/>
        </authorList>
    </citation>
    <scope>NUCLEOTIDE SEQUENCE</scope>
    <source>
        <strain evidence="1">Derf</strain>
        <tissue evidence="1">Whole organism</tissue>
    </source>
</reference>
<protein>
    <submittedName>
        <fullName evidence="1">Uncharacterized protein</fullName>
    </submittedName>
</protein>
<dbReference type="EMBL" id="ASGP02000005">
    <property type="protein sequence ID" value="KAH9506133.1"/>
    <property type="molecule type" value="Genomic_DNA"/>
</dbReference>
<evidence type="ECO:0000313" key="2">
    <source>
        <dbReference type="Proteomes" id="UP000790347"/>
    </source>
</evidence>
<reference evidence="1" key="1">
    <citation type="submission" date="2013-05" db="EMBL/GenBank/DDBJ databases">
        <authorList>
            <person name="Yim A.K.Y."/>
            <person name="Chan T.F."/>
            <person name="Ji K.M."/>
            <person name="Liu X.Y."/>
            <person name="Zhou J.W."/>
            <person name="Li R.Q."/>
            <person name="Yang K.Y."/>
            <person name="Li J."/>
            <person name="Li M."/>
            <person name="Law P.T.W."/>
            <person name="Wu Y.L."/>
            <person name="Cai Z.L."/>
            <person name="Qin H."/>
            <person name="Bao Y."/>
            <person name="Leung R.K.K."/>
            <person name="Ng P.K.S."/>
            <person name="Zou J."/>
            <person name="Zhong X.J."/>
            <person name="Ran P.X."/>
            <person name="Zhong N.S."/>
            <person name="Liu Z.G."/>
            <person name="Tsui S.K.W."/>
        </authorList>
    </citation>
    <scope>NUCLEOTIDE SEQUENCE</scope>
    <source>
        <strain evidence="1">Derf</strain>
        <tissue evidence="1">Whole organism</tissue>
    </source>
</reference>
<organism evidence="1 2">
    <name type="scientific">Dermatophagoides farinae</name>
    <name type="common">American house dust mite</name>
    <dbReference type="NCBI Taxonomy" id="6954"/>
    <lineage>
        <taxon>Eukaryota</taxon>
        <taxon>Metazoa</taxon>
        <taxon>Ecdysozoa</taxon>
        <taxon>Arthropoda</taxon>
        <taxon>Chelicerata</taxon>
        <taxon>Arachnida</taxon>
        <taxon>Acari</taxon>
        <taxon>Acariformes</taxon>
        <taxon>Sarcoptiformes</taxon>
        <taxon>Astigmata</taxon>
        <taxon>Psoroptidia</taxon>
        <taxon>Analgoidea</taxon>
        <taxon>Pyroglyphidae</taxon>
        <taxon>Dermatophagoidinae</taxon>
        <taxon>Dermatophagoides</taxon>
    </lineage>
</organism>
<proteinExistence type="predicted"/>
<dbReference type="AlphaFoldDB" id="A0A922HR65"/>
<gene>
    <name evidence="1" type="ORF">DERF_010876</name>
</gene>
<accession>A0A922HR65</accession>
<dbReference type="Proteomes" id="UP000790347">
    <property type="component" value="Unassembled WGS sequence"/>
</dbReference>
<keyword evidence="2" id="KW-1185">Reference proteome</keyword>